<dbReference type="Pfam" id="PF00890">
    <property type="entry name" value="FAD_binding_2"/>
    <property type="match status" value="1"/>
</dbReference>
<dbReference type="UniPathway" id="UPA00618">
    <property type="reaction ID" value="UER00673"/>
</dbReference>
<reference evidence="6 7" key="1">
    <citation type="submission" date="2014-09" db="EMBL/GenBank/DDBJ databases">
        <title>Vibrio maritimus JCM 19240. (C210) whole genome shotgun sequence.</title>
        <authorList>
            <person name="Sawabe T."/>
            <person name="Meirelles P."/>
            <person name="Nakanishi M."/>
            <person name="Sayaka M."/>
            <person name="Hattori M."/>
            <person name="Ohkuma M."/>
        </authorList>
    </citation>
    <scope>NUCLEOTIDE SEQUENCE [LARGE SCALE GENOMIC DNA]</scope>
    <source>
        <strain evidence="6 7">JCM 19240</strain>
    </source>
</reference>
<evidence type="ECO:0000313" key="6">
    <source>
        <dbReference type="EMBL" id="GAL34073.1"/>
    </source>
</evidence>
<dbReference type="EC" id="1.1.5.3" evidence="4"/>
<keyword evidence="7" id="KW-1185">Reference proteome</keyword>
<comment type="caution">
    <text evidence="6">The sequence shown here is derived from an EMBL/GenBank/DDBJ whole genome shotgun (WGS) entry which is preliminary data.</text>
</comment>
<protein>
    <recommendedName>
        <fullName evidence="4">Anaerobic glycerol-3-phosphate dehydrogenase subunit B</fullName>
        <shortName evidence="4">Anaerobic G-3-P dehydrogenase subunit B</shortName>
        <shortName evidence="4">Anaerobic G3Pdhase B</shortName>
        <ecNumber evidence="4">1.1.5.3</ecNumber>
    </recommendedName>
</protein>
<keyword evidence="3 4" id="KW-0560">Oxidoreductase</keyword>
<feature type="domain" description="FAD-dependent oxidoreductase 2 FAD-binding" evidence="5">
    <location>
        <begin position="5"/>
        <end position="419"/>
    </location>
</feature>
<dbReference type="Gene3D" id="3.50.50.60">
    <property type="entry name" value="FAD/NAD(P)-binding domain"/>
    <property type="match status" value="1"/>
</dbReference>
<keyword evidence="2 4" id="KW-0288">FMN</keyword>
<evidence type="ECO:0000256" key="3">
    <source>
        <dbReference type="ARBA" id="ARBA00023002"/>
    </source>
</evidence>
<dbReference type="EMBL" id="BBMT01000004">
    <property type="protein sequence ID" value="GAL34073.1"/>
    <property type="molecule type" value="Genomic_DNA"/>
</dbReference>
<comment type="similarity">
    <text evidence="4">Belongs to the anaerobic G-3-P dehydrogenase subunit B family.</text>
</comment>
<comment type="catalytic activity">
    <reaction evidence="4">
        <text>a quinone + sn-glycerol 3-phosphate = dihydroxyacetone phosphate + a quinol</text>
        <dbReference type="Rhea" id="RHEA:18977"/>
        <dbReference type="ChEBI" id="CHEBI:24646"/>
        <dbReference type="ChEBI" id="CHEBI:57597"/>
        <dbReference type="ChEBI" id="CHEBI:57642"/>
        <dbReference type="ChEBI" id="CHEBI:132124"/>
        <dbReference type="EC" id="1.1.5.3"/>
    </reaction>
</comment>
<accession>A0A090T4F2</accession>
<dbReference type="GO" id="GO:0019563">
    <property type="term" value="P:glycerol catabolic process"/>
    <property type="evidence" value="ECO:0007669"/>
    <property type="project" value="UniProtKB-UniRule"/>
</dbReference>
<evidence type="ECO:0000256" key="1">
    <source>
        <dbReference type="ARBA" id="ARBA00022630"/>
    </source>
</evidence>
<keyword evidence="1 4" id="KW-0285">Flavoprotein</keyword>
<organism evidence="6 7">
    <name type="scientific">Vibrio maritimus</name>
    <dbReference type="NCBI Taxonomy" id="990268"/>
    <lineage>
        <taxon>Bacteria</taxon>
        <taxon>Pseudomonadati</taxon>
        <taxon>Pseudomonadota</taxon>
        <taxon>Gammaproteobacteria</taxon>
        <taxon>Vibrionales</taxon>
        <taxon>Vibrionaceae</taxon>
        <taxon>Vibrio</taxon>
    </lineage>
</organism>
<comment type="function">
    <text evidence="4">Conversion of glycerol 3-phosphate to dihydroxyacetone. Uses fumarate or nitrate as electron acceptor.</text>
</comment>
<dbReference type="PIRSF" id="PIRSF000141">
    <property type="entry name" value="Anaerobic_G3P_dh"/>
    <property type="match status" value="1"/>
</dbReference>
<dbReference type="HAMAP" id="MF_00753">
    <property type="entry name" value="Glycerol3P_GlpB"/>
    <property type="match status" value="1"/>
</dbReference>
<comment type="subunit">
    <text evidence="4">Composed of a catalytic GlpA/B dimer and of membrane bound GlpC.</text>
</comment>
<comment type="cofactor">
    <cofactor evidence="4">
        <name>FMN</name>
        <dbReference type="ChEBI" id="CHEBI:58210"/>
    </cofactor>
</comment>
<gene>
    <name evidence="4" type="primary">glpB</name>
    <name evidence="6" type="ORF">JCM19240_981</name>
</gene>
<dbReference type="OrthoDB" id="6395323at2"/>
<dbReference type="Proteomes" id="UP000029224">
    <property type="component" value="Unassembled WGS sequence"/>
</dbReference>
<dbReference type="SUPFAM" id="SSF51905">
    <property type="entry name" value="FAD/NAD(P)-binding domain"/>
    <property type="match status" value="1"/>
</dbReference>
<reference evidence="6 7" key="2">
    <citation type="submission" date="2014-09" db="EMBL/GenBank/DDBJ databases">
        <authorList>
            <consortium name="NBRP consortium"/>
            <person name="Sawabe T."/>
            <person name="Meirelles P."/>
            <person name="Nakanishi M."/>
            <person name="Sayaka M."/>
            <person name="Hattori M."/>
            <person name="Ohkuma M."/>
        </authorList>
    </citation>
    <scope>NUCLEOTIDE SEQUENCE [LARGE SCALE GENOMIC DNA]</scope>
    <source>
        <strain evidence="6 7">JCM 19240</strain>
    </source>
</reference>
<evidence type="ECO:0000256" key="4">
    <source>
        <dbReference type="HAMAP-Rule" id="MF_00753"/>
    </source>
</evidence>
<dbReference type="PANTHER" id="PTHR42949:SF3">
    <property type="entry name" value="ANAEROBIC GLYCEROL-3-PHOSPHATE DEHYDROGENASE SUBUNIT B"/>
    <property type="match status" value="1"/>
</dbReference>
<dbReference type="InterPro" id="IPR036188">
    <property type="entry name" value="FAD/NAD-bd_sf"/>
</dbReference>
<dbReference type="PANTHER" id="PTHR42949">
    <property type="entry name" value="ANAEROBIC GLYCEROL-3-PHOSPHATE DEHYDROGENASE SUBUNIT B"/>
    <property type="match status" value="1"/>
</dbReference>
<comment type="pathway">
    <text evidence="4">Polyol metabolism; glycerol degradation via glycerol kinase pathway; glycerone phosphate from sn-glycerol 3-phosphate (anaerobic route): step 1/1.</text>
</comment>
<dbReference type="NCBIfam" id="NF003720">
    <property type="entry name" value="PRK05329.1-3"/>
    <property type="match status" value="1"/>
</dbReference>
<dbReference type="InterPro" id="IPR009158">
    <property type="entry name" value="G3P_DH_GlpB_su"/>
</dbReference>
<name>A0A090T4F2_9VIBR</name>
<dbReference type="NCBIfam" id="TIGR03378">
    <property type="entry name" value="glycerol3P_GlpB"/>
    <property type="match status" value="1"/>
</dbReference>
<evidence type="ECO:0000313" key="7">
    <source>
        <dbReference type="Proteomes" id="UP000029224"/>
    </source>
</evidence>
<sequence>MIDYDVVVIGGGLAGFSSALRCIERGLKTAVVSHGQSAMHFSSGSIDVLSHSPTTGEAVSNPFDEIAELAKTSSLHPYAKLGEKRVFESLSWFQQLMSKHGLPLKHQGSLDNHYRVSSLGTLKSTWLSQPYVWQLDQNFSALNQINRIILVSIEGFRDFQPEIAKAKLARLPMFADKELLTVKITLDTSGIAQRNCHEFRSIDVSRLLRQEADFASVCSQLRQVATPNDVVLMPSILGNGDGLALMEKLAAETHLKFHEVPTMPPSLLGIRIEDTLRRAFIEAGGALHIGDEVTHGVFKQNGDQLSLACLYTRKMRTVPINTKFVVLASGSFFSKGLKAEHHKVSEPIFDLDIEDIGGRESWYSKHFFSRKSHPFMNFGVSTNREFKPLKAQQCIDNVYCAGSILAHYDPIAHGCGGGVAISTGFHVADAIAESQESACYAQKLSHSQQPNQSQKKGALV</sequence>
<proteinExistence type="inferred from homology"/>
<dbReference type="InterPro" id="IPR003953">
    <property type="entry name" value="FAD-dep_OxRdtase_2_FAD-bd"/>
</dbReference>
<dbReference type="GO" id="GO:0009331">
    <property type="term" value="C:glycerol-3-phosphate dehydrogenase (FAD) complex"/>
    <property type="evidence" value="ECO:0007669"/>
    <property type="project" value="InterPro"/>
</dbReference>
<evidence type="ECO:0000259" key="5">
    <source>
        <dbReference type="Pfam" id="PF00890"/>
    </source>
</evidence>
<dbReference type="AlphaFoldDB" id="A0A090T4F2"/>
<dbReference type="GO" id="GO:0004368">
    <property type="term" value="F:glycerol-3-phosphate dehydrogenase (quinone) activity"/>
    <property type="evidence" value="ECO:0007669"/>
    <property type="project" value="UniProtKB-UniRule"/>
</dbReference>
<evidence type="ECO:0000256" key="2">
    <source>
        <dbReference type="ARBA" id="ARBA00022643"/>
    </source>
</evidence>
<dbReference type="InterPro" id="IPR051691">
    <property type="entry name" value="Metab_Enz_Cyan_OpOx_G3PDH"/>
</dbReference>